<keyword evidence="2" id="KW-0472">Membrane</keyword>
<evidence type="ECO:0000313" key="3">
    <source>
        <dbReference type="EMBL" id="BCJ37521.1"/>
    </source>
</evidence>
<name>A0A7R7HZI0_9ACTN</name>
<dbReference type="EMBL" id="AP023355">
    <property type="protein sequence ID" value="BCJ37521.1"/>
    <property type="molecule type" value="Genomic_DNA"/>
</dbReference>
<feature type="transmembrane region" description="Helical" evidence="2">
    <location>
        <begin position="6"/>
        <end position="29"/>
    </location>
</feature>
<reference evidence="3 4" key="1">
    <citation type="submission" date="2020-08" db="EMBL/GenBank/DDBJ databases">
        <title>Whole genome shotgun sequence of Actinocatenispora thailandica NBRC 105041.</title>
        <authorList>
            <person name="Komaki H."/>
            <person name="Tamura T."/>
        </authorList>
    </citation>
    <scope>NUCLEOTIDE SEQUENCE [LARGE SCALE GENOMIC DNA]</scope>
    <source>
        <strain evidence="3 4">NBRC 105041</strain>
    </source>
</reference>
<gene>
    <name evidence="3" type="ORF">Athai_50240</name>
</gene>
<feature type="region of interest" description="Disordered" evidence="1">
    <location>
        <begin position="37"/>
        <end position="74"/>
    </location>
</feature>
<keyword evidence="2" id="KW-1133">Transmembrane helix</keyword>
<dbReference type="RefSeq" id="WP_203963718.1">
    <property type="nucleotide sequence ID" value="NZ_AP023355.1"/>
</dbReference>
<dbReference type="Proteomes" id="UP000611640">
    <property type="component" value="Chromosome"/>
</dbReference>
<protein>
    <submittedName>
        <fullName evidence="3">Uncharacterized protein</fullName>
    </submittedName>
</protein>
<dbReference type="KEGG" id="atl:Athai_50240"/>
<evidence type="ECO:0000256" key="1">
    <source>
        <dbReference type="SAM" id="MobiDB-lite"/>
    </source>
</evidence>
<organism evidence="3 4">
    <name type="scientific">Actinocatenispora thailandica</name>
    <dbReference type="NCBI Taxonomy" id="227318"/>
    <lineage>
        <taxon>Bacteria</taxon>
        <taxon>Bacillati</taxon>
        <taxon>Actinomycetota</taxon>
        <taxon>Actinomycetes</taxon>
        <taxon>Micromonosporales</taxon>
        <taxon>Micromonosporaceae</taxon>
        <taxon>Actinocatenispora</taxon>
    </lineage>
</organism>
<accession>A0A7R7HZI0</accession>
<evidence type="ECO:0000313" key="4">
    <source>
        <dbReference type="Proteomes" id="UP000611640"/>
    </source>
</evidence>
<keyword evidence="4" id="KW-1185">Reference proteome</keyword>
<dbReference type="AlphaFoldDB" id="A0A7R7HZI0"/>
<keyword evidence="2" id="KW-0812">Transmembrane</keyword>
<sequence>MNAITYAAVLGTAFVVGAAAVTIVAAYLIDRQAGRRRRSATTLRDPYQQAQELAARRRERVPAHAAGRGGAPWS</sequence>
<proteinExistence type="predicted"/>
<evidence type="ECO:0000256" key="2">
    <source>
        <dbReference type="SAM" id="Phobius"/>
    </source>
</evidence>